<dbReference type="PANTHER" id="PTHR21600">
    <property type="entry name" value="MITOCHONDRIAL RNA PSEUDOURIDINE SYNTHASE"/>
    <property type="match status" value="1"/>
</dbReference>
<dbReference type="SMART" id="SM00363">
    <property type="entry name" value="S4"/>
    <property type="match status" value="1"/>
</dbReference>
<evidence type="ECO:0000256" key="6">
    <source>
        <dbReference type="PROSITE-ProRule" id="PRU00182"/>
    </source>
</evidence>
<evidence type="ECO:0000256" key="2">
    <source>
        <dbReference type="ARBA" id="ARBA00010876"/>
    </source>
</evidence>
<evidence type="ECO:0000256" key="4">
    <source>
        <dbReference type="ARBA" id="ARBA00031870"/>
    </source>
</evidence>
<dbReference type="RefSeq" id="WP_101879918.1">
    <property type="nucleotide sequence ID" value="NZ_CACRUK010000004.1"/>
</dbReference>
<name>A0A2N5NGF7_MEDGN</name>
<dbReference type="EMBL" id="NIHM01000015">
    <property type="protein sequence ID" value="PLT53941.1"/>
    <property type="molecule type" value="Genomic_DNA"/>
</dbReference>
<evidence type="ECO:0000313" key="8">
    <source>
        <dbReference type="EMBL" id="PLT53941.1"/>
    </source>
</evidence>
<dbReference type="GO" id="GO:0120159">
    <property type="term" value="F:rRNA pseudouridine synthase activity"/>
    <property type="evidence" value="ECO:0007669"/>
    <property type="project" value="UniProtKB-ARBA"/>
</dbReference>
<dbReference type="GO" id="GO:0000455">
    <property type="term" value="P:enzyme-directed rRNA pseudouridine synthesis"/>
    <property type="evidence" value="ECO:0007669"/>
    <property type="project" value="UniProtKB-ARBA"/>
</dbReference>
<protein>
    <recommendedName>
        <fullName evidence="4">RNA pseudouridylate synthase</fullName>
    </recommendedName>
    <alternativeName>
        <fullName evidence="5">RNA-uridine isomerase</fullName>
    </alternativeName>
</protein>
<dbReference type="Gene3D" id="3.10.290.10">
    <property type="entry name" value="RNA-binding S4 domain"/>
    <property type="match status" value="1"/>
</dbReference>
<reference evidence="8 9" key="1">
    <citation type="journal article" date="2017" name="Genome Med.">
        <title>A novel Ruminococcus gnavus clade enriched in inflammatory bowel disease patients.</title>
        <authorList>
            <person name="Hall A.B."/>
            <person name="Yassour M."/>
            <person name="Sauk J."/>
            <person name="Garner A."/>
            <person name="Jiang X."/>
            <person name="Arthur T."/>
            <person name="Lagoudas G.K."/>
            <person name="Vatanen T."/>
            <person name="Fornelos N."/>
            <person name="Wilson R."/>
            <person name="Bertha M."/>
            <person name="Cohen M."/>
            <person name="Garber J."/>
            <person name="Khalili H."/>
            <person name="Gevers D."/>
            <person name="Ananthakrishnan A.N."/>
            <person name="Kugathasan S."/>
            <person name="Lander E.S."/>
            <person name="Blainey P."/>
            <person name="Vlamakis H."/>
            <person name="Xavier R.J."/>
            <person name="Huttenhower C."/>
        </authorList>
    </citation>
    <scope>NUCLEOTIDE SEQUENCE [LARGE SCALE GENOMIC DNA]</scope>
    <source>
        <strain evidence="8 9">RJX1118</strain>
    </source>
</reference>
<dbReference type="CDD" id="cd02869">
    <property type="entry name" value="PseudoU_synth_RluA_like"/>
    <property type="match status" value="1"/>
</dbReference>
<comment type="caution">
    <text evidence="8">The sequence shown here is derived from an EMBL/GenBank/DDBJ whole genome shotgun (WGS) entry which is preliminary data.</text>
</comment>
<evidence type="ECO:0000256" key="1">
    <source>
        <dbReference type="ARBA" id="ARBA00000073"/>
    </source>
</evidence>
<dbReference type="CDD" id="cd00165">
    <property type="entry name" value="S4"/>
    <property type="match status" value="1"/>
</dbReference>
<evidence type="ECO:0000256" key="5">
    <source>
        <dbReference type="ARBA" id="ARBA00033164"/>
    </source>
</evidence>
<comment type="catalytic activity">
    <reaction evidence="1">
        <text>a uridine in RNA = a pseudouridine in RNA</text>
        <dbReference type="Rhea" id="RHEA:48348"/>
        <dbReference type="Rhea" id="RHEA-COMP:12068"/>
        <dbReference type="Rhea" id="RHEA-COMP:12069"/>
        <dbReference type="ChEBI" id="CHEBI:65314"/>
        <dbReference type="ChEBI" id="CHEBI:65315"/>
    </reaction>
</comment>
<dbReference type="InterPro" id="IPR002942">
    <property type="entry name" value="S4_RNA-bd"/>
</dbReference>
<dbReference type="SUPFAM" id="SSF55120">
    <property type="entry name" value="Pseudouridine synthase"/>
    <property type="match status" value="1"/>
</dbReference>
<dbReference type="InterPro" id="IPR050188">
    <property type="entry name" value="RluA_PseudoU_synthase"/>
</dbReference>
<dbReference type="Gene3D" id="3.30.2350.10">
    <property type="entry name" value="Pseudouridine synthase"/>
    <property type="match status" value="1"/>
</dbReference>
<dbReference type="GO" id="GO:0003723">
    <property type="term" value="F:RNA binding"/>
    <property type="evidence" value="ECO:0007669"/>
    <property type="project" value="UniProtKB-KW"/>
</dbReference>
<dbReference type="Pfam" id="PF00849">
    <property type="entry name" value="PseudoU_synth_2"/>
    <property type="match status" value="1"/>
</dbReference>
<feature type="domain" description="RNA-binding S4" evidence="7">
    <location>
        <begin position="13"/>
        <end position="73"/>
    </location>
</feature>
<gene>
    <name evidence="8" type="ORF">CDL18_10880</name>
</gene>
<proteinExistence type="inferred from homology"/>
<accession>A0A2N5NGF7</accession>
<dbReference type="InterPro" id="IPR006145">
    <property type="entry name" value="PsdUridine_synth_RsuA/RluA"/>
</dbReference>
<keyword evidence="3" id="KW-0413">Isomerase</keyword>
<dbReference type="InterPro" id="IPR036986">
    <property type="entry name" value="S4_RNA-bd_sf"/>
</dbReference>
<comment type="similarity">
    <text evidence="2">Belongs to the pseudouridine synthase RluA family.</text>
</comment>
<dbReference type="PANTHER" id="PTHR21600:SF83">
    <property type="entry name" value="PSEUDOURIDYLATE SYNTHASE RPUSD4, MITOCHONDRIAL"/>
    <property type="match status" value="1"/>
</dbReference>
<evidence type="ECO:0000259" key="7">
    <source>
        <dbReference type="SMART" id="SM00363"/>
    </source>
</evidence>
<keyword evidence="6" id="KW-0694">RNA-binding</keyword>
<evidence type="ECO:0000313" key="9">
    <source>
        <dbReference type="Proteomes" id="UP000234849"/>
    </source>
</evidence>
<dbReference type="Proteomes" id="UP000234849">
    <property type="component" value="Unassembled WGS sequence"/>
</dbReference>
<sequence length="321" mass="36343">MQEIKITEQEAGQRFDKLLSKYLNKAPKSFLYKMLRKKNITLNGKKASGNEKLAKGDCVKLFLSDETIQKFSEAFSGYTNVSLDILYEDADIILINKPVGMLSQKAARSDESLVEHLISYLIQSHALTEEDLRTFRPSICNRLDRNTSGIVAAGKSMAGLQSLSQMFHDRTIGKYYLCLTAGIIEKPSRVEGWLFKDERTNKVEILFQERPGSARIITEYRPIKSHDGVTLLEVHLITGKTHQIRAHLASVGHPLIGDHKYGASQINREYEQKYHLQSQLLHAARLQFPVCTQTLCSVSKKEFTAPLPKQFYRIAAEKGVL</sequence>
<dbReference type="AlphaFoldDB" id="A0A2N5NGF7"/>
<organism evidence="8 9">
    <name type="scientific">Mediterraneibacter gnavus</name>
    <name type="common">Ruminococcus gnavus</name>
    <dbReference type="NCBI Taxonomy" id="33038"/>
    <lineage>
        <taxon>Bacteria</taxon>
        <taxon>Bacillati</taxon>
        <taxon>Bacillota</taxon>
        <taxon>Clostridia</taxon>
        <taxon>Lachnospirales</taxon>
        <taxon>Lachnospiraceae</taxon>
        <taxon>Mediterraneibacter</taxon>
    </lineage>
</organism>
<dbReference type="PROSITE" id="PS50889">
    <property type="entry name" value="S4"/>
    <property type="match status" value="1"/>
</dbReference>
<evidence type="ECO:0000256" key="3">
    <source>
        <dbReference type="ARBA" id="ARBA00023235"/>
    </source>
</evidence>
<dbReference type="InterPro" id="IPR020103">
    <property type="entry name" value="PsdUridine_synth_cat_dom_sf"/>
</dbReference>